<dbReference type="OrthoDB" id="4332088at2"/>
<proteinExistence type="predicted"/>
<evidence type="ECO:0000256" key="1">
    <source>
        <dbReference type="SAM" id="MobiDB-lite"/>
    </source>
</evidence>
<feature type="region of interest" description="Disordered" evidence="1">
    <location>
        <begin position="1"/>
        <end position="34"/>
    </location>
</feature>
<keyword evidence="3" id="KW-1185">Reference proteome</keyword>
<dbReference type="RefSeq" id="WP_152266089.1">
    <property type="nucleotide sequence ID" value="NZ_VOKX01000132.1"/>
</dbReference>
<dbReference type="EMBL" id="VOKX01000132">
    <property type="protein sequence ID" value="KAB7833535.1"/>
    <property type="molecule type" value="Genomic_DNA"/>
</dbReference>
<comment type="caution">
    <text evidence="2">The sequence shown here is derived from an EMBL/GenBank/DDBJ whole genome shotgun (WGS) entry which is preliminary data.</text>
</comment>
<dbReference type="Proteomes" id="UP000327000">
    <property type="component" value="Unassembled WGS sequence"/>
</dbReference>
<protein>
    <submittedName>
        <fullName evidence="2">Uncharacterized protein</fullName>
    </submittedName>
</protein>
<reference evidence="2 3" key="1">
    <citation type="journal article" date="2019" name="Microb. Cell Fact.">
        <title>Exploring novel herbicidin analogues by transcriptional regulator overexpression and MS/MS molecular networking.</title>
        <authorList>
            <person name="Shi Y."/>
            <person name="Gu R."/>
            <person name="Li Y."/>
            <person name="Wang X."/>
            <person name="Ren W."/>
            <person name="Li X."/>
            <person name="Wang L."/>
            <person name="Xie Y."/>
            <person name="Hong B."/>
        </authorList>
    </citation>
    <scope>NUCLEOTIDE SEQUENCE [LARGE SCALE GENOMIC DNA]</scope>
    <source>
        <strain evidence="2 3">US-43</strain>
    </source>
</reference>
<evidence type="ECO:0000313" key="2">
    <source>
        <dbReference type="EMBL" id="KAB7833535.1"/>
    </source>
</evidence>
<evidence type="ECO:0000313" key="3">
    <source>
        <dbReference type="Proteomes" id="UP000327000"/>
    </source>
</evidence>
<dbReference type="AlphaFoldDB" id="A0A5N5VXF9"/>
<feature type="compositionally biased region" description="Basic and acidic residues" evidence="1">
    <location>
        <begin position="18"/>
        <end position="32"/>
    </location>
</feature>
<sequence length="117" mass="13476">MGKTGTVFARLARKRQQRREAERQRRGDEHYRRQLQVATDNAITTAVRARMAEPITNLHIVNPLRVTTGDVIARALEEFALSVPHEDAAAMLRHRLEHRGHARWPDLITDAYEETQS</sequence>
<organism evidence="2 3">
    <name type="scientific">Streptomyces mobaraensis</name>
    <name type="common">Streptoverticillium mobaraense</name>
    <dbReference type="NCBI Taxonomy" id="35621"/>
    <lineage>
        <taxon>Bacteria</taxon>
        <taxon>Bacillati</taxon>
        <taxon>Actinomycetota</taxon>
        <taxon>Actinomycetes</taxon>
        <taxon>Kitasatosporales</taxon>
        <taxon>Streptomycetaceae</taxon>
        <taxon>Streptomyces</taxon>
    </lineage>
</organism>
<gene>
    <name evidence="2" type="ORF">FRZ00_33345</name>
</gene>
<accession>A0A5N5VXF9</accession>
<name>A0A5N5VXF9_STRMB</name>